<sequence>MKFKLGVSACVIGEKVRFDRGHKRSSFVCRELSEFAEFVPVCPEVAIGLPVPRPTIRLLDHDNEIRLVDTKDNDIDHTQKMITFSETKATHLSEQELCGYVVCAKSPTCGMERVKVYRENGYVAAEKIGVGLYTKALMEKMPWLPIEEDGRLNDPVLKENFVFRAFALRDLYDAMADGITKRAIIEFHSRYKLVLMAHCPKEYRALGQFVARVADHDIKEFFFEYRTRLMQALAFRASRKNNTNVLMHLQGYFKRSLDKKQKAELAELILAYRKGEMPLLVPLTLINHHLTMHPDAYIAKQKYLKPYPDSLRLRYGL</sequence>
<protein>
    <recommendedName>
        <fullName evidence="1">DUF1722 domain-containing protein</fullName>
    </recommendedName>
</protein>
<dbReference type="Pfam" id="PF08349">
    <property type="entry name" value="DUF1722"/>
    <property type="match status" value="1"/>
</dbReference>
<organism evidence="2 3">
    <name type="scientific">Veronia pacifica</name>
    <dbReference type="NCBI Taxonomy" id="1080227"/>
    <lineage>
        <taxon>Bacteria</taxon>
        <taxon>Pseudomonadati</taxon>
        <taxon>Pseudomonadota</taxon>
        <taxon>Gammaproteobacteria</taxon>
        <taxon>Vibrionales</taxon>
        <taxon>Vibrionaceae</taxon>
        <taxon>Veronia</taxon>
    </lineage>
</organism>
<dbReference type="PANTHER" id="PTHR30087:SF0">
    <property type="entry name" value="INNER MEMBRANE PROTEIN"/>
    <property type="match status" value="1"/>
</dbReference>
<dbReference type="OrthoDB" id="495783at2"/>
<feature type="domain" description="DUF1722" evidence="1">
    <location>
        <begin position="192"/>
        <end position="308"/>
    </location>
</feature>
<evidence type="ECO:0000313" key="3">
    <source>
        <dbReference type="Proteomes" id="UP000094936"/>
    </source>
</evidence>
<dbReference type="PANTHER" id="PTHR30087">
    <property type="entry name" value="INNER MEMBRANE PROTEIN"/>
    <property type="match status" value="1"/>
</dbReference>
<proteinExistence type="predicted"/>
<dbReference type="RefSeq" id="WP_068900317.1">
    <property type="nucleotide sequence ID" value="NZ_JBHUIF010000015.1"/>
</dbReference>
<keyword evidence="3" id="KW-1185">Reference proteome</keyword>
<dbReference type="PIRSF" id="PIRSF037004">
    <property type="entry name" value="UCP037004"/>
    <property type="match status" value="1"/>
</dbReference>
<evidence type="ECO:0000259" key="1">
    <source>
        <dbReference type="Pfam" id="PF08349"/>
    </source>
</evidence>
<dbReference type="STRING" id="1080227.A8L45_06260"/>
<evidence type="ECO:0000313" key="2">
    <source>
        <dbReference type="EMBL" id="ODA34568.1"/>
    </source>
</evidence>
<dbReference type="InterPro" id="IPR013560">
    <property type="entry name" value="DUF1722"/>
</dbReference>
<reference evidence="2 3" key="1">
    <citation type="submission" date="2016-05" db="EMBL/GenBank/DDBJ databases">
        <title>Genomic Taxonomy of the Vibrionaceae.</title>
        <authorList>
            <person name="Gomez-Gil B."/>
            <person name="Enciso-Ibarra J."/>
        </authorList>
    </citation>
    <scope>NUCLEOTIDE SEQUENCE [LARGE SCALE GENOMIC DNA]</scope>
    <source>
        <strain evidence="2 3">CAIM 1920</strain>
    </source>
</reference>
<dbReference type="Pfam" id="PF04463">
    <property type="entry name" value="2-thiour_desulf"/>
    <property type="match status" value="1"/>
</dbReference>
<dbReference type="AlphaFoldDB" id="A0A1C3EMW0"/>
<dbReference type="Proteomes" id="UP000094936">
    <property type="component" value="Unassembled WGS sequence"/>
</dbReference>
<accession>A0A1C3EMW0</accession>
<dbReference type="InterPro" id="IPR017087">
    <property type="entry name" value="UCP037004"/>
</dbReference>
<comment type="caution">
    <text evidence="2">The sequence shown here is derived from an EMBL/GenBank/DDBJ whole genome shotgun (WGS) entry which is preliminary data.</text>
</comment>
<dbReference type="InterPro" id="IPR007553">
    <property type="entry name" value="2-thiour_desulf"/>
</dbReference>
<gene>
    <name evidence="2" type="ORF">A8L45_06260</name>
</gene>
<dbReference type="EMBL" id="LYBM01000007">
    <property type="protein sequence ID" value="ODA34568.1"/>
    <property type="molecule type" value="Genomic_DNA"/>
</dbReference>
<name>A0A1C3EMW0_9GAMM</name>